<dbReference type="AlphaFoldDB" id="D3SNC7"/>
<gene>
    <name evidence="1" type="ordered locus">Thal_0026</name>
</gene>
<evidence type="ECO:0000313" key="2">
    <source>
        <dbReference type="Proteomes" id="UP000002043"/>
    </source>
</evidence>
<accession>D3SNC7</accession>
<dbReference type="HOGENOM" id="CLU_1703386_0_0_0"/>
<evidence type="ECO:0000313" key="1">
    <source>
        <dbReference type="EMBL" id="ADC88664.1"/>
    </source>
</evidence>
<dbReference type="STRING" id="638303.Thal_0026"/>
<dbReference type="KEGG" id="tal:Thal_0026"/>
<name>D3SNC7_THEAH</name>
<sequence length="154" mass="17704">MLVLLLLVILSWGMSQDCESLTARLNSIRTQNIYEDLTLQAQKLIEEGCAGKKHSLKAADDVLSALETLTMPELDAKGQILSSITNKRMRKALLLLNETRKYKKSYPDLYFYQLLFYRVAIENRRVKDYNYALKYSHASYLLGTAILTLARHIK</sequence>
<proteinExistence type="predicted"/>
<reference evidence="2" key="1">
    <citation type="journal article" date="2010" name="Stand. Genomic Sci.">
        <title>Complete genome sequence of Thermocrinis albus type strain (HI 11/12T).</title>
        <authorList>
            <person name="Wirth R."/>
            <person name="Sikorski J."/>
            <person name="Brambilla E."/>
            <person name="Misra M."/>
            <person name="Lapidus A."/>
            <person name="Copeland A."/>
            <person name="Nolan M."/>
            <person name="Lucas S."/>
            <person name="Chen F."/>
            <person name="Tice H."/>
            <person name="Cheng J.F."/>
            <person name="Han C."/>
            <person name="Detter J.C."/>
            <person name="Tapia R."/>
            <person name="Bruce D."/>
            <person name="Goodwin L."/>
            <person name="Pitluck S."/>
            <person name="Pati A."/>
            <person name="Anderson I."/>
            <person name="Ivanova N."/>
            <person name="Mavromatis K."/>
            <person name="Mikhailova N."/>
            <person name="Chen A."/>
            <person name="Palaniappan K."/>
            <person name="Bilek Y."/>
            <person name="Hader T."/>
            <person name="Land M."/>
            <person name="Hauser L."/>
            <person name="Chang Y.J."/>
            <person name="Jeffries C.D."/>
            <person name="Tindall B.J."/>
            <person name="Rohde M."/>
            <person name="Goker M."/>
            <person name="Bristow J."/>
            <person name="Eisen J.A."/>
            <person name="Markowitz V."/>
            <person name="Hugenholtz P."/>
            <person name="Kyrpides N.C."/>
            <person name="Klenk H.P."/>
        </authorList>
    </citation>
    <scope>NUCLEOTIDE SEQUENCE [LARGE SCALE GENOMIC DNA]</scope>
    <source>
        <strain evidence="2">DSM 14484 / JCM 11386 / HI 11/12</strain>
    </source>
</reference>
<dbReference type="EMBL" id="CP001931">
    <property type="protein sequence ID" value="ADC88664.1"/>
    <property type="molecule type" value="Genomic_DNA"/>
</dbReference>
<keyword evidence="2" id="KW-1185">Reference proteome</keyword>
<dbReference type="RefSeq" id="WP_012991071.1">
    <property type="nucleotide sequence ID" value="NC_013894.1"/>
</dbReference>
<dbReference type="Proteomes" id="UP000002043">
    <property type="component" value="Chromosome"/>
</dbReference>
<organism evidence="1 2">
    <name type="scientific">Thermocrinis albus (strain DSM 14484 / JCM 11386 / HI 11/12)</name>
    <dbReference type="NCBI Taxonomy" id="638303"/>
    <lineage>
        <taxon>Bacteria</taxon>
        <taxon>Pseudomonadati</taxon>
        <taxon>Aquificota</taxon>
        <taxon>Aquificia</taxon>
        <taxon>Aquificales</taxon>
        <taxon>Aquificaceae</taxon>
        <taxon>Thermocrinis</taxon>
    </lineage>
</organism>
<protein>
    <submittedName>
        <fullName evidence="1">Uncharacterized protein</fullName>
    </submittedName>
</protein>